<dbReference type="InterPro" id="IPR027417">
    <property type="entry name" value="P-loop_NTPase"/>
</dbReference>
<keyword evidence="3" id="KW-1185">Reference proteome</keyword>
<comment type="caution">
    <text evidence="2">The sequence shown here is derived from an EMBL/GenBank/DDBJ whole genome shotgun (WGS) entry which is preliminary data.</text>
</comment>
<sequence length="639" mass="69015">MEEEQGAHEEEQLDADLDLPPPPPSHNVVYISYHTPLPASALLDRELTRKQTLWDTGNILTGCVELDEDVLLGGLERGSVVGISAEDEDVGLRIGLQTVAHLLVSKPGARVRIVTTLAPVALLPKLREVIASRIVEVHGAVEKVREVVYGHFERISISRVFDFEGLWDVVAELDADGAERASEGVVVDHVPEVVAVETTPSSGGGTALEGSLPIRTGSEPQKGLEVVTEEEPAAESCHEPPPYPRTDDLNQTSTAMSNPDSSPLSSPPTSPVDPREEASVTLPEIRPLPERIPMTTHTRKAEILDSEDVPDSIPPDSSPLSSPPPSSPAISPPEDVALPRSERLPSEIPDSETESLDSEPSALEESSIQATASFEAGSPEPEFPEPLEQSSPESAPPDVHLPVPTPKYIPPAAEHTAPDQTAPDQTHTNREDTPAKPTIPSPPPLPDLILTTHTSTLLNTLFTGRHKPTAHGKMSHLSSQLHHLTRSPAHGNPLILLLNSTTSSFTPEPAANRNHYFPADMSRPPMPREADPSERMRNIPELTLRSVFGVSPGVAARREQRVKPSFGGVFAQMLDVHLLCTRVPRGIDGGFVWVAEVLLDRVGVYEGVEKGDGLRRRCREQRWGALEVDGGGRVVGAFR</sequence>
<reference evidence="2" key="1">
    <citation type="submission" date="2023-06" db="EMBL/GenBank/DDBJ databases">
        <title>Genome-scale phylogeny and comparative genomics of the fungal order Sordariales.</title>
        <authorList>
            <consortium name="Lawrence Berkeley National Laboratory"/>
            <person name="Hensen N."/>
            <person name="Bonometti L."/>
            <person name="Westerberg I."/>
            <person name="Brannstrom I.O."/>
            <person name="Guillou S."/>
            <person name="Cros-Aarteil S."/>
            <person name="Calhoun S."/>
            <person name="Haridas S."/>
            <person name="Kuo A."/>
            <person name="Mondo S."/>
            <person name="Pangilinan J."/>
            <person name="Riley R."/>
            <person name="Labutti K."/>
            <person name="Andreopoulos B."/>
            <person name="Lipzen A."/>
            <person name="Chen C."/>
            <person name="Yanf M."/>
            <person name="Daum C."/>
            <person name="Ng V."/>
            <person name="Clum A."/>
            <person name="Steindorff A."/>
            <person name="Ohm R."/>
            <person name="Martin F."/>
            <person name="Silar P."/>
            <person name="Natvig D."/>
            <person name="Lalanne C."/>
            <person name="Gautier V."/>
            <person name="Ament-Velasquez S.L."/>
            <person name="Kruys A."/>
            <person name="Hutchinson M.I."/>
            <person name="Powell A.J."/>
            <person name="Barry K."/>
            <person name="Miller A.N."/>
            <person name="Grigoriev I.V."/>
            <person name="Debuchy R."/>
            <person name="Gladieux P."/>
            <person name="Thoren M.H."/>
            <person name="Johannesson H."/>
        </authorList>
    </citation>
    <scope>NUCLEOTIDE SEQUENCE</scope>
    <source>
        <strain evidence="2">SMH2532-1</strain>
    </source>
</reference>
<feature type="region of interest" description="Disordered" evidence="1">
    <location>
        <begin position="196"/>
        <end position="446"/>
    </location>
</feature>
<organism evidence="2 3">
    <name type="scientific">Cercophora newfieldiana</name>
    <dbReference type="NCBI Taxonomy" id="92897"/>
    <lineage>
        <taxon>Eukaryota</taxon>
        <taxon>Fungi</taxon>
        <taxon>Dikarya</taxon>
        <taxon>Ascomycota</taxon>
        <taxon>Pezizomycotina</taxon>
        <taxon>Sordariomycetes</taxon>
        <taxon>Sordariomycetidae</taxon>
        <taxon>Sordariales</taxon>
        <taxon>Lasiosphaeriaceae</taxon>
        <taxon>Cercophora</taxon>
    </lineage>
</organism>
<feature type="region of interest" description="Disordered" evidence="1">
    <location>
        <begin position="513"/>
        <end position="533"/>
    </location>
</feature>
<dbReference type="AlphaFoldDB" id="A0AA39YPX2"/>
<evidence type="ECO:0000313" key="2">
    <source>
        <dbReference type="EMBL" id="KAK0655885.1"/>
    </source>
</evidence>
<protein>
    <submittedName>
        <fullName evidence="2">Uncharacterized protein</fullName>
    </submittedName>
</protein>
<feature type="compositionally biased region" description="Pro residues" evidence="1">
    <location>
        <begin position="312"/>
        <end position="331"/>
    </location>
</feature>
<name>A0AA39YPX2_9PEZI</name>
<accession>A0AA39YPX2</accession>
<gene>
    <name evidence="2" type="ORF">B0T16DRAFT_451511</name>
</gene>
<proteinExistence type="predicted"/>
<feature type="compositionally biased region" description="Pro residues" evidence="1">
    <location>
        <begin position="437"/>
        <end position="446"/>
    </location>
</feature>
<dbReference type="Gene3D" id="3.40.50.300">
    <property type="entry name" value="P-loop containing nucleotide triphosphate hydrolases"/>
    <property type="match status" value="1"/>
</dbReference>
<feature type="compositionally biased region" description="Basic and acidic residues" evidence="1">
    <location>
        <begin position="1"/>
        <end position="10"/>
    </location>
</feature>
<dbReference type="Proteomes" id="UP001174936">
    <property type="component" value="Unassembled WGS sequence"/>
</dbReference>
<evidence type="ECO:0000256" key="1">
    <source>
        <dbReference type="SAM" id="MobiDB-lite"/>
    </source>
</evidence>
<evidence type="ECO:0000313" key="3">
    <source>
        <dbReference type="Proteomes" id="UP001174936"/>
    </source>
</evidence>
<dbReference type="EMBL" id="JAULSV010000001">
    <property type="protein sequence ID" value="KAK0655885.1"/>
    <property type="molecule type" value="Genomic_DNA"/>
</dbReference>
<feature type="region of interest" description="Disordered" evidence="1">
    <location>
        <begin position="1"/>
        <end position="21"/>
    </location>
</feature>